<dbReference type="AlphaFoldDB" id="A0A139PG12"/>
<dbReference type="GO" id="GO:0005886">
    <property type="term" value="C:plasma membrane"/>
    <property type="evidence" value="ECO:0007669"/>
    <property type="project" value="UniProtKB-SubCell"/>
</dbReference>
<feature type="transmembrane region" description="Helical" evidence="6">
    <location>
        <begin position="254"/>
        <end position="274"/>
    </location>
</feature>
<dbReference type="RefSeq" id="WP_061452067.1">
    <property type="nucleotide sequence ID" value="NZ_KQ969550.1"/>
</dbReference>
<feature type="transmembrane region" description="Helical" evidence="6">
    <location>
        <begin position="444"/>
        <end position="465"/>
    </location>
</feature>
<dbReference type="Proteomes" id="UP000072653">
    <property type="component" value="Unassembled WGS sequence"/>
</dbReference>
<dbReference type="InterPro" id="IPR002797">
    <property type="entry name" value="Polysacc_synth"/>
</dbReference>
<feature type="transmembrane region" description="Helical" evidence="6">
    <location>
        <begin position="286"/>
        <end position="306"/>
    </location>
</feature>
<evidence type="ECO:0000313" key="8">
    <source>
        <dbReference type="Proteomes" id="UP000072653"/>
    </source>
</evidence>
<comment type="caution">
    <text evidence="7">The sequence shown here is derived from an EMBL/GenBank/DDBJ whole genome shotgun (WGS) entry which is preliminary data.</text>
</comment>
<keyword evidence="4 6" id="KW-1133">Transmembrane helix</keyword>
<feature type="transmembrane region" description="Helical" evidence="6">
    <location>
        <begin position="416"/>
        <end position="438"/>
    </location>
</feature>
<name>A0A139PG12_STROR</name>
<evidence type="ECO:0000256" key="1">
    <source>
        <dbReference type="ARBA" id="ARBA00004651"/>
    </source>
</evidence>
<keyword evidence="5 6" id="KW-0472">Membrane</keyword>
<dbReference type="EMBL" id="LQOB01000020">
    <property type="protein sequence ID" value="KXT88124.1"/>
    <property type="molecule type" value="Genomic_DNA"/>
</dbReference>
<feature type="transmembrane region" description="Helical" evidence="6">
    <location>
        <begin position="87"/>
        <end position="109"/>
    </location>
</feature>
<feature type="transmembrane region" description="Helical" evidence="6">
    <location>
        <begin position="357"/>
        <end position="376"/>
    </location>
</feature>
<feature type="transmembrane region" description="Helical" evidence="6">
    <location>
        <begin position="326"/>
        <end position="345"/>
    </location>
</feature>
<dbReference type="Pfam" id="PF01943">
    <property type="entry name" value="Polysacc_synt"/>
    <property type="match status" value="1"/>
</dbReference>
<dbReference type="OrthoDB" id="9815702at2"/>
<feature type="transmembrane region" description="Helical" evidence="6">
    <location>
        <begin position="12"/>
        <end position="32"/>
    </location>
</feature>
<accession>A0A139PG12</accession>
<feature type="transmembrane region" description="Helical" evidence="6">
    <location>
        <begin position="382"/>
        <end position="404"/>
    </location>
</feature>
<dbReference type="CDD" id="cd13128">
    <property type="entry name" value="MATE_Wzx_like"/>
    <property type="match status" value="1"/>
</dbReference>
<feature type="transmembrane region" description="Helical" evidence="6">
    <location>
        <begin position="142"/>
        <end position="164"/>
    </location>
</feature>
<protein>
    <submittedName>
        <fullName evidence="7">Membrane protein involved in the export of O-antigen, teichoic acid lipoteichoic acid</fullName>
    </submittedName>
</protein>
<dbReference type="InterPro" id="IPR050833">
    <property type="entry name" value="Poly_Biosynth_Transport"/>
</dbReference>
<organism evidence="7 8">
    <name type="scientific">Streptococcus oralis</name>
    <dbReference type="NCBI Taxonomy" id="1303"/>
    <lineage>
        <taxon>Bacteria</taxon>
        <taxon>Bacillati</taxon>
        <taxon>Bacillota</taxon>
        <taxon>Bacilli</taxon>
        <taxon>Lactobacillales</taxon>
        <taxon>Streptococcaceae</taxon>
        <taxon>Streptococcus</taxon>
    </lineage>
</organism>
<evidence type="ECO:0000313" key="7">
    <source>
        <dbReference type="EMBL" id="KXT88124.1"/>
    </source>
</evidence>
<reference evidence="7 8" key="1">
    <citation type="submission" date="2016-01" db="EMBL/GenBank/DDBJ databases">
        <title>Highly variable Streptococcus oralis are common among viridans streptococci isolated from primates.</title>
        <authorList>
            <person name="Denapaite D."/>
            <person name="Rieger M."/>
            <person name="Koendgen S."/>
            <person name="Brueckner R."/>
            <person name="Ochigava I."/>
            <person name="Kappeler P."/>
            <person name="Maetz-Rensing K."/>
            <person name="Leendertz F."/>
            <person name="Hakenbeck R."/>
        </authorList>
    </citation>
    <scope>NUCLEOTIDE SEQUENCE [LARGE SCALE GENOMIC DNA]</scope>
    <source>
        <strain evidence="7 8">DD16</strain>
    </source>
</reference>
<evidence type="ECO:0000256" key="6">
    <source>
        <dbReference type="SAM" id="Phobius"/>
    </source>
</evidence>
<keyword evidence="2" id="KW-1003">Cell membrane</keyword>
<sequence length="481" mass="53916">MRNKSIKLNALLNIVLTLSNIIFPLITFPYISRILNPTGVGLTSFFSSIGNYGILLASLGISTYGIKAVASVRDDRDELSKVVQELMIINIAMSIITTAILLFLTIFITQLNREFSLLLITCGTILSSPFALNWLYSGMEEYTYITTRSVVFKILSLILIFLLVKRPEDYIVFASISLFSSLSSNILNLWHSRHFINIKLYKNLQFKHHFKPMWYLFASLLAVNIYTNLDTVMLGFINGNEAVGYYSVASKVKWILLSLITSISAVLLPRLSFYISKNYISNFRKILKESSAVIFFVAIPLMVFFIVEAQDSILLLGGSQYLPATLSMQILMPILLISGFSNITGNQILIPMNREKYFMVAVTIGAVINLILNLLLMPRFGIIGASVATFFAELSQMMVQLHFSKEYLVSNISIKSLGNVIIATVVSTIPLIVLNQLITITTPVYSLMLAGFTFFPLYLGILILLKEEVSIQLFSLLAKKK</sequence>
<dbReference type="PANTHER" id="PTHR30250:SF11">
    <property type="entry name" value="O-ANTIGEN TRANSPORTER-RELATED"/>
    <property type="match status" value="1"/>
</dbReference>
<dbReference type="PATRIC" id="fig|1303.79.peg.303"/>
<dbReference type="PANTHER" id="PTHR30250">
    <property type="entry name" value="PST FAMILY PREDICTED COLANIC ACID TRANSPORTER"/>
    <property type="match status" value="1"/>
</dbReference>
<feature type="transmembrane region" description="Helical" evidence="6">
    <location>
        <begin position="44"/>
        <end position="66"/>
    </location>
</feature>
<feature type="transmembrane region" description="Helical" evidence="6">
    <location>
        <begin position="115"/>
        <end position="135"/>
    </location>
</feature>
<evidence type="ECO:0000256" key="4">
    <source>
        <dbReference type="ARBA" id="ARBA00022989"/>
    </source>
</evidence>
<keyword evidence="3 6" id="KW-0812">Transmembrane</keyword>
<feature type="transmembrane region" description="Helical" evidence="6">
    <location>
        <begin position="212"/>
        <end position="234"/>
    </location>
</feature>
<evidence type="ECO:0000256" key="5">
    <source>
        <dbReference type="ARBA" id="ARBA00023136"/>
    </source>
</evidence>
<evidence type="ECO:0000256" key="2">
    <source>
        <dbReference type="ARBA" id="ARBA00022475"/>
    </source>
</evidence>
<proteinExistence type="predicted"/>
<gene>
    <name evidence="7" type="ORF">SORDD16_00276</name>
</gene>
<evidence type="ECO:0000256" key="3">
    <source>
        <dbReference type="ARBA" id="ARBA00022692"/>
    </source>
</evidence>
<comment type="subcellular location">
    <subcellularLocation>
        <location evidence="1">Cell membrane</location>
        <topology evidence="1">Multi-pass membrane protein</topology>
    </subcellularLocation>
</comment>